<evidence type="ECO:0000313" key="2">
    <source>
        <dbReference type="Proteomes" id="UP001321749"/>
    </source>
</evidence>
<proteinExistence type="predicted"/>
<dbReference type="GO" id="GO:0005869">
    <property type="term" value="C:dynactin complex"/>
    <property type="evidence" value="ECO:0007669"/>
    <property type="project" value="InterPro"/>
</dbReference>
<dbReference type="InterPro" id="IPR009991">
    <property type="entry name" value="DCTN3"/>
</dbReference>
<comment type="caution">
    <text evidence="1">The sequence shown here is derived from an EMBL/GenBank/DDBJ whole genome shotgun (WGS) entry which is preliminary data.</text>
</comment>
<dbReference type="GO" id="GO:0061640">
    <property type="term" value="P:cytoskeleton-dependent cytokinesis"/>
    <property type="evidence" value="ECO:0007669"/>
    <property type="project" value="InterPro"/>
</dbReference>
<evidence type="ECO:0008006" key="3">
    <source>
        <dbReference type="Google" id="ProtNLM"/>
    </source>
</evidence>
<evidence type="ECO:0000313" key="1">
    <source>
        <dbReference type="EMBL" id="KAK4464561.1"/>
    </source>
</evidence>
<reference evidence="1" key="1">
    <citation type="journal article" date="2023" name="Mol. Phylogenet. Evol.">
        <title>Genome-scale phylogeny and comparative genomics of the fungal order Sordariales.</title>
        <authorList>
            <person name="Hensen N."/>
            <person name="Bonometti L."/>
            <person name="Westerberg I."/>
            <person name="Brannstrom I.O."/>
            <person name="Guillou S."/>
            <person name="Cros-Aarteil S."/>
            <person name="Calhoun S."/>
            <person name="Haridas S."/>
            <person name="Kuo A."/>
            <person name="Mondo S."/>
            <person name="Pangilinan J."/>
            <person name="Riley R."/>
            <person name="LaButti K."/>
            <person name="Andreopoulos B."/>
            <person name="Lipzen A."/>
            <person name="Chen C."/>
            <person name="Yan M."/>
            <person name="Daum C."/>
            <person name="Ng V."/>
            <person name="Clum A."/>
            <person name="Steindorff A."/>
            <person name="Ohm R.A."/>
            <person name="Martin F."/>
            <person name="Silar P."/>
            <person name="Natvig D.O."/>
            <person name="Lalanne C."/>
            <person name="Gautier V."/>
            <person name="Ament-Velasquez S.L."/>
            <person name="Kruys A."/>
            <person name="Hutchinson M.I."/>
            <person name="Powell A.J."/>
            <person name="Barry K."/>
            <person name="Miller A.N."/>
            <person name="Grigoriev I.V."/>
            <person name="Debuchy R."/>
            <person name="Gladieux P."/>
            <person name="Hiltunen Thoren M."/>
            <person name="Johannesson H."/>
        </authorList>
    </citation>
    <scope>NUCLEOTIDE SEQUENCE</scope>
    <source>
        <strain evidence="1">PSN324</strain>
    </source>
</reference>
<organism evidence="1 2">
    <name type="scientific">Cladorrhinum samala</name>
    <dbReference type="NCBI Taxonomy" id="585594"/>
    <lineage>
        <taxon>Eukaryota</taxon>
        <taxon>Fungi</taxon>
        <taxon>Dikarya</taxon>
        <taxon>Ascomycota</taxon>
        <taxon>Pezizomycotina</taxon>
        <taxon>Sordariomycetes</taxon>
        <taxon>Sordariomycetidae</taxon>
        <taxon>Sordariales</taxon>
        <taxon>Podosporaceae</taxon>
        <taxon>Cladorrhinum</taxon>
    </lineage>
</organism>
<reference evidence="1" key="2">
    <citation type="submission" date="2023-06" db="EMBL/GenBank/DDBJ databases">
        <authorList>
            <consortium name="Lawrence Berkeley National Laboratory"/>
            <person name="Mondo S.J."/>
            <person name="Hensen N."/>
            <person name="Bonometti L."/>
            <person name="Westerberg I."/>
            <person name="Brannstrom I.O."/>
            <person name="Guillou S."/>
            <person name="Cros-Aarteil S."/>
            <person name="Calhoun S."/>
            <person name="Haridas S."/>
            <person name="Kuo A."/>
            <person name="Pangilinan J."/>
            <person name="Riley R."/>
            <person name="Labutti K."/>
            <person name="Andreopoulos B."/>
            <person name="Lipzen A."/>
            <person name="Chen C."/>
            <person name="Yanf M."/>
            <person name="Daum C."/>
            <person name="Ng V."/>
            <person name="Clum A."/>
            <person name="Steindorff A."/>
            <person name="Ohm R."/>
            <person name="Martin F."/>
            <person name="Silar P."/>
            <person name="Natvig D."/>
            <person name="Lalanne C."/>
            <person name="Gautier V."/>
            <person name="Ament-Velasquez S.L."/>
            <person name="Kruys A."/>
            <person name="Hutchinson M.I."/>
            <person name="Powell A.J."/>
            <person name="Barry K."/>
            <person name="Miller A.N."/>
            <person name="Grigoriev I.V."/>
            <person name="Debuchy R."/>
            <person name="Gladieux P."/>
            <person name="Thoren M.H."/>
            <person name="Johannesson H."/>
        </authorList>
    </citation>
    <scope>NUCLEOTIDE SEQUENCE</scope>
    <source>
        <strain evidence="1">PSN324</strain>
    </source>
</reference>
<gene>
    <name evidence="1" type="ORF">QBC42DRAFT_263194</name>
</gene>
<name>A0AAV9HUY6_9PEZI</name>
<accession>A0AAV9HUY6</accession>
<dbReference type="Proteomes" id="UP001321749">
    <property type="component" value="Unassembled WGS sequence"/>
</dbReference>
<dbReference type="Pfam" id="PF07426">
    <property type="entry name" value="Dynactin_p22"/>
    <property type="match status" value="1"/>
</dbReference>
<dbReference type="EMBL" id="MU864947">
    <property type="protein sequence ID" value="KAK4464561.1"/>
    <property type="molecule type" value="Genomic_DNA"/>
</dbReference>
<protein>
    <recommendedName>
        <fullName evidence="3">Nuclear distribution protein</fullName>
    </recommendedName>
</protein>
<keyword evidence="2" id="KW-1185">Reference proteome</keyword>
<dbReference type="AlphaFoldDB" id="A0AAV9HUY6"/>
<sequence length="210" mass="23145">MEETLDKTSLTTIELLEARLRRIEHILYGPTTPPAQPAADSAITSLAELDHRFNILLRHVRVYAEILKIYSVHPNFFQPQSSDPNHPSANSPPTSLSPEAVRATVLSYASSFPSTASALSAVTTDTPVPDAKLSAELASLMPRMKGIEATQLAQEAEIAELRERSERAVKAWYESGVLQYGRSIADAQGRLEKVDRGVRRIIKARADEQL</sequence>